<dbReference type="PROSITE" id="PS50043">
    <property type="entry name" value="HTH_LUXR_2"/>
    <property type="match status" value="1"/>
</dbReference>
<dbReference type="AlphaFoldDB" id="E6TS92"/>
<dbReference type="SMART" id="SM00421">
    <property type="entry name" value="HTH_LUXR"/>
    <property type="match status" value="1"/>
</dbReference>
<keyword evidence="3" id="KW-0804">Transcription</keyword>
<organism evidence="5 6">
    <name type="scientific">Evansella cellulosilytica (strain ATCC 21833 / DSM 2522 / FERM P-1141 / JCM 9156 / N-4)</name>
    <name type="common">Bacillus cellulosilyticus</name>
    <dbReference type="NCBI Taxonomy" id="649639"/>
    <lineage>
        <taxon>Bacteria</taxon>
        <taxon>Bacillati</taxon>
        <taxon>Bacillota</taxon>
        <taxon>Bacilli</taxon>
        <taxon>Bacillales</taxon>
        <taxon>Bacillaceae</taxon>
        <taxon>Evansella</taxon>
    </lineage>
</organism>
<evidence type="ECO:0000256" key="2">
    <source>
        <dbReference type="ARBA" id="ARBA00023125"/>
    </source>
</evidence>
<keyword evidence="6" id="KW-1185">Reference proteome</keyword>
<feature type="domain" description="HTH luxR-type" evidence="4">
    <location>
        <begin position="160"/>
        <end position="225"/>
    </location>
</feature>
<keyword evidence="2" id="KW-0238">DNA-binding</keyword>
<proteinExistence type="predicted"/>
<dbReference type="KEGG" id="bco:Bcell_3620"/>
<gene>
    <name evidence="5" type="ordered locus">Bcell_3620</name>
</gene>
<evidence type="ECO:0000259" key="4">
    <source>
        <dbReference type="PROSITE" id="PS50043"/>
    </source>
</evidence>
<dbReference type="PANTHER" id="PTHR43214">
    <property type="entry name" value="TWO-COMPONENT RESPONSE REGULATOR"/>
    <property type="match status" value="1"/>
</dbReference>
<dbReference type="eggNOG" id="COG2197">
    <property type="taxonomic scope" value="Bacteria"/>
</dbReference>
<dbReference type="PRINTS" id="PR00038">
    <property type="entry name" value="HTHLUXR"/>
</dbReference>
<dbReference type="OrthoDB" id="2965189at2"/>
<dbReference type="Proteomes" id="UP000001401">
    <property type="component" value="Chromosome"/>
</dbReference>
<accession>E6TS92</accession>
<sequence length="231" mass="26512">MQTTYSNKSNKTKQILFYDITETISRNSIRNVESVLHTSVSIQHTIPEHLDVYDLIICYIDGDYNENKKVIHEVMAKSNNLEVPILLVTGHSVQRVLQYLSFPISGIVTLHYFIRYCPIVVKDLLKEGVFLEPSFQRELAKQIDESQSSNKPIKKLLLCHDRIHIKLSENEKDALQLILDGYNNRTISQKMYLAPTTINTIISNLLKKIGANDRTDAMIKAIRSGWVDPVR</sequence>
<keyword evidence="1" id="KW-0805">Transcription regulation</keyword>
<dbReference type="GO" id="GO:0003677">
    <property type="term" value="F:DNA binding"/>
    <property type="evidence" value="ECO:0007669"/>
    <property type="project" value="UniProtKB-KW"/>
</dbReference>
<dbReference type="HOGENOM" id="CLU_1197839_0_0_9"/>
<evidence type="ECO:0000313" key="6">
    <source>
        <dbReference type="Proteomes" id="UP000001401"/>
    </source>
</evidence>
<dbReference type="STRING" id="649639.Bcell_3620"/>
<dbReference type="EMBL" id="CP002394">
    <property type="protein sequence ID" value="ADU31861.1"/>
    <property type="molecule type" value="Genomic_DNA"/>
</dbReference>
<dbReference type="Pfam" id="PF00196">
    <property type="entry name" value="GerE"/>
    <property type="match status" value="1"/>
</dbReference>
<dbReference type="Gene3D" id="3.40.50.2300">
    <property type="match status" value="1"/>
</dbReference>
<dbReference type="GO" id="GO:0006355">
    <property type="term" value="P:regulation of DNA-templated transcription"/>
    <property type="evidence" value="ECO:0007669"/>
    <property type="project" value="InterPro"/>
</dbReference>
<evidence type="ECO:0000256" key="1">
    <source>
        <dbReference type="ARBA" id="ARBA00023015"/>
    </source>
</evidence>
<name>E6TS92_EVAC2</name>
<dbReference type="SUPFAM" id="SSF46894">
    <property type="entry name" value="C-terminal effector domain of the bipartite response regulators"/>
    <property type="match status" value="1"/>
</dbReference>
<dbReference type="InterPro" id="IPR000792">
    <property type="entry name" value="Tscrpt_reg_LuxR_C"/>
</dbReference>
<reference evidence="5 6" key="1">
    <citation type="submission" date="2010-12" db="EMBL/GenBank/DDBJ databases">
        <title>Complete sequence of Bacillus cellulosilyticus DSM 2522.</title>
        <authorList>
            <consortium name="US DOE Joint Genome Institute"/>
            <person name="Lucas S."/>
            <person name="Copeland A."/>
            <person name="Lapidus A."/>
            <person name="Cheng J.-F."/>
            <person name="Bruce D."/>
            <person name="Goodwin L."/>
            <person name="Pitluck S."/>
            <person name="Chertkov O."/>
            <person name="Detter J.C."/>
            <person name="Han C."/>
            <person name="Tapia R."/>
            <person name="Land M."/>
            <person name="Hauser L."/>
            <person name="Jeffries C."/>
            <person name="Kyrpides N."/>
            <person name="Ivanova N."/>
            <person name="Mikhailova N."/>
            <person name="Brumm P."/>
            <person name="Mead D."/>
            <person name="Woyke T."/>
        </authorList>
    </citation>
    <scope>NUCLEOTIDE SEQUENCE [LARGE SCALE GENOMIC DNA]</scope>
    <source>
        <strain evidence="6">ATCC 21833 / DSM 2522 / FERM P-1141 / JCM 9156 / N-4</strain>
    </source>
</reference>
<evidence type="ECO:0000256" key="3">
    <source>
        <dbReference type="ARBA" id="ARBA00023163"/>
    </source>
</evidence>
<dbReference type="RefSeq" id="WP_013490192.1">
    <property type="nucleotide sequence ID" value="NC_014829.1"/>
</dbReference>
<protein>
    <submittedName>
        <fullName evidence="5">Transcriptional regulator, LuxR family</fullName>
    </submittedName>
</protein>
<dbReference type="InterPro" id="IPR039420">
    <property type="entry name" value="WalR-like"/>
</dbReference>
<evidence type="ECO:0000313" key="5">
    <source>
        <dbReference type="EMBL" id="ADU31861.1"/>
    </source>
</evidence>
<dbReference type="PROSITE" id="PS00622">
    <property type="entry name" value="HTH_LUXR_1"/>
    <property type="match status" value="1"/>
</dbReference>
<dbReference type="InterPro" id="IPR016032">
    <property type="entry name" value="Sig_transdc_resp-reg_C-effctor"/>
</dbReference>